<organism evidence="1">
    <name type="scientific">viral metagenome</name>
    <dbReference type="NCBI Taxonomy" id="1070528"/>
    <lineage>
        <taxon>unclassified sequences</taxon>
        <taxon>metagenomes</taxon>
        <taxon>organismal metagenomes</taxon>
    </lineage>
</organism>
<dbReference type="EMBL" id="MT142923">
    <property type="protein sequence ID" value="QJA90590.1"/>
    <property type="molecule type" value="Genomic_DNA"/>
</dbReference>
<evidence type="ECO:0000313" key="1">
    <source>
        <dbReference type="EMBL" id="QJA90590.1"/>
    </source>
</evidence>
<name>A0A6M3L7J4_9ZZZZ</name>
<gene>
    <name evidence="1" type="ORF">MM415B03643_0008</name>
</gene>
<reference evidence="1" key="1">
    <citation type="submission" date="2020-03" db="EMBL/GenBank/DDBJ databases">
        <title>The deep terrestrial virosphere.</title>
        <authorList>
            <person name="Holmfeldt K."/>
            <person name="Nilsson E."/>
            <person name="Simone D."/>
            <person name="Lopez-Fernandez M."/>
            <person name="Wu X."/>
            <person name="de Brujin I."/>
            <person name="Lundin D."/>
            <person name="Andersson A."/>
            <person name="Bertilsson S."/>
            <person name="Dopson M."/>
        </authorList>
    </citation>
    <scope>NUCLEOTIDE SEQUENCE</scope>
    <source>
        <strain evidence="1">MM415B03643</strain>
    </source>
</reference>
<sequence length="49" mass="5550">MKVGETIRCSDCGELITLDVYDLEEGIVHCPGCSNDQAIEEEDKEWYVN</sequence>
<dbReference type="AlphaFoldDB" id="A0A6M3L7J4"/>
<proteinExistence type="predicted"/>
<protein>
    <submittedName>
        <fullName evidence="1">Uncharacterized protein</fullName>
    </submittedName>
</protein>
<accession>A0A6M3L7J4</accession>